<feature type="region of interest" description="Disordered" evidence="1">
    <location>
        <begin position="551"/>
        <end position="611"/>
    </location>
</feature>
<feature type="region of interest" description="Disordered" evidence="1">
    <location>
        <begin position="353"/>
        <end position="376"/>
    </location>
</feature>
<dbReference type="EMBL" id="OU895878">
    <property type="protein sequence ID" value="CAG9805246.1"/>
    <property type="molecule type" value="Genomic_DNA"/>
</dbReference>
<reference evidence="4" key="1">
    <citation type="submission" date="2022-01" db="EMBL/GenBank/DDBJ databases">
        <authorList>
            <person name="King R."/>
        </authorList>
    </citation>
    <scope>NUCLEOTIDE SEQUENCE</scope>
</reference>
<dbReference type="GO" id="GO:0045893">
    <property type="term" value="P:positive regulation of DNA-templated transcription"/>
    <property type="evidence" value="ECO:0007669"/>
    <property type="project" value="TreeGrafter"/>
</dbReference>
<feature type="domain" description="EDRF1 TPR repeats region" evidence="2">
    <location>
        <begin position="769"/>
        <end position="1143"/>
    </location>
</feature>
<dbReference type="OrthoDB" id="419432at2759"/>
<dbReference type="AlphaFoldDB" id="A0A9N9RUC3"/>
<evidence type="ECO:0000256" key="1">
    <source>
        <dbReference type="SAM" id="MobiDB-lite"/>
    </source>
</evidence>
<feature type="compositionally biased region" description="Low complexity" evidence="1">
    <location>
        <begin position="594"/>
        <end position="611"/>
    </location>
</feature>
<feature type="domain" description="EDRF1 N-terminal" evidence="3">
    <location>
        <begin position="13"/>
        <end position="177"/>
    </location>
</feature>
<protein>
    <recommendedName>
        <fullName evidence="6">Erythroid differentiation-related factor 1</fullName>
    </recommendedName>
</protein>
<gene>
    <name evidence="4" type="ORF">CHIRRI_LOCUS8121</name>
</gene>
<dbReference type="Pfam" id="PF23788">
    <property type="entry name" value="EDRF1_N"/>
    <property type="match status" value="2"/>
</dbReference>
<keyword evidence="5" id="KW-1185">Reference proteome</keyword>
<evidence type="ECO:0000313" key="5">
    <source>
        <dbReference type="Proteomes" id="UP001153620"/>
    </source>
</evidence>
<evidence type="ECO:0000259" key="3">
    <source>
        <dbReference type="Pfam" id="PF23788"/>
    </source>
</evidence>
<dbReference type="InterPro" id="IPR056583">
    <property type="entry name" value="EDRF1_TPR"/>
</dbReference>
<evidence type="ECO:0008006" key="6">
    <source>
        <dbReference type="Google" id="ProtNLM"/>
    </source>
</evidence>
<feature type="compositionally biased region" description="Basic and acidic residues" evidence="1">
    <location>
        <begin position="579"/>
        <end position="593"/>
    </location>
</feature>
<evidence type="ECO:0000313" key="4">
    <source>
        <dbReference type="EMBL" id="CAG9805246.1"/>
    </source>
</evidence>
<organism evidence="4 5">
    <name type="scientific">Chironomus riparius</name>
    <dbReference type="NCBI Taxonomy" id="315576"/>
    <lineage>
        <taxon>Eukaryota</taxon>
        <taxon>Metazoa</taxon>
        <taxon>Ecdysozoa</taxon>
        <taxon>Arthropoda</taxon>
        <taxon>Hexapoda</taxon>
        <taxon>Insecta</taxon>
        <taxon>Pterygota</taxon>
        <taxon>Neoptera</taxon>
        <taxon>Endopterygota</taxon>
        <taxon>Diptera</taxon>
        <taxon>Nematocera</taxon>
        <taxon>Chironomoidea</taxon>
        <taxon>Chironomidae</taxon>
        <taxon>Chironominae</taxon>
        <taxon>Chironomus</taxon>
    </lineage>
</organism>
<reference evidence="4" key="2">
    <citation type="submission" date="2022-10" db="EMBL/GenBank/DDBJ databases">
        <authorList>
            <consortium name="ENA_rothamsted_submissions"/>
            <consortium name="culmorum"/>
            <person name="King R."/>
        </authorList>
    </citation>
    <scope>NUCLEOTIDE SEQUENCE</scope>
</reference>
<dbReference type="Proteomes" id="UP001153620">
    <property type="component" value="Chromosome 2"/>
</dbReference>
<feature type="compositionally biased region" description="Basic and acidic residues" evidence="1">
    <location>
        <begin position="361"/>
        <end position="375"/>
    </location>
</feature>
<dbReference type="Pfam" id="PF23723">
    <property type="entry name" value="TPR_EDRF1"/>
    <property type="match status" value="1"/>
</dbReference>
<dbReference type="PANTHER" id="PTHR15000">
    <property type="entry name" value="ERYTHROID DIFFERENTIATION-RELATED FACTOR 1"/>
    <property type="match status" value="1"/>
</dbReference>
<feature type="compositionally biased region" description="Acidic residues" evidence="1">
    <location>
        <begin position="456"/>
        <end position="478"/>
    </location>
</feature>
<accession>A0A9N9RUC3</accession>
<feature type="compositionally biased region" description="Basic and acidic residues" evidence="1">
    <location>
        <begin position="551"/>
        <end position="562"/>
    </location>
</feature>
<dbReference type="InterPro" id="IPR056582">
    <property type="entry name" value="EDRF1_N"/>
</dbReference>
<dbReference type="PANTHER" id="PTHR15000:SF1">
    <property type="entry name" value="ERYTHROID DIFFERENTIATION-RELATED FACTOR 1"/>
    <property type="match status" value="1"/>
</dbReference>
<sequence length="1155" mass="133855">MAENIEEEEKSDEVKSSCLIKFQATDQLPFSTLECSLDLRRPPSNWLNGQIKNPKSANYYKFSSFKMAFDFFEETGSVDVISDSENIKNLLKIAYDPNGMLSYFVHRVGNTLLIDDFNLHRYLMWSSEKDWSWLRSFIFENILTRMKDKSIPIQQKTKQFLEQKNLLSKFLYYSIEDAQKTEEKEYVPCLSFSNALLPQAKPEDIPDNHQYSRNVLWNFEDIRMLIGSDMQIFGNQSRPCISLRLRDMKEPISILTGIDFWLDNLMCNVPEIFMCYHLNGIVQRYELIKTEDLPNMEDSRFSPKVIRNVAHNILSFLKTNATKAGHTYWLFKAKNDDVVKLYDLTTLELLAQEKQNTSNESENKSDDDNEKKEDQNPFTVPVGILLYTVARNMKYSNEKLTTKQAGNIKQLLDNCLKLLPKEKYPQIITTSHYILSDIQIQAGLDPMNPVIPYNEDQSDSDEGNEEFEYEGEESEDDLDPKGTDLCPPAMQNIKETMSENLGSNSSHGHQSVPLQLGNIYERSQESLKNIMAGLQALKYFQSDVSLAQEKQRQKEQIIHEEQNPNLLQNPEIPIPMGWNEDRKSRSSSKRGDSPTESESNNSTNGNINLDSKSLLMRGSPNVKSWNTHLKVLLFEKASLAYACLAEDFYNSKNYGATLKSLRYSISCENIVKKYVPTLTTQKSVLYGRAGDCYFQMSKSYDKITNYIDEFVNESEMDRDFWKELEKEQNDKETEDDFQLPNENEEKLLELSCQCYETSLIDTNQSQIELVRRLGNAYNELGVALMHKAQRLYSSYMDTKKANTDSDINNEDAIDTKEMSYREVAKKSYDYLMKAVTLFDGVKDNINLIVCHLNLGRFFRLSAHINMFYETTSLKSFQMQKKMYYQAFDSYNQALSILRHRKENPDLWDHVSWELSTATFNLAKEMQENSSYDGSAEDLEREVLDILTKALKYCDIETNSSRQVLYIFRAGLIHQRLASFYHQSLRMITDETKRKNLLQLCRLHYEKAANLLASLNEFKDYFKVQVERIALSEFLAEESVSNQTKIKNLQSALTHFIDTSKMLKDMSSIKLVIDSDEVLSLLELFEKRLQFVLKSLTKLTMAGKKVDQKAEIYKKMFGLTLRSNQKLDLMDLNNHLIKVLENINAVNQQIGKWKSS</sequence>
<feature type="region of interest" description="Disordered" evidence="1">
    <location>
        <begin position="452"/>
        <end position="482"/>
    </location>
</feature>
<name>A0A9N9RUC3_9DIPT</name>
<proteinExistence type="predicted"/>
<feature type="domain" description="EDRF1 N-terminal" evidence="3">
    <location>
        <begin position="210"/>
        <end position="472"/>
    </location>
</feature>
<evidence type="ECO:0000259" key="2">
    <source>
        <dbReference type="Pfam" id="PF23723"/>
    </source>
</evidence>